<dbReference type="RefSeq" id="WP_013017519.1">
    <property type="nucleotide sequence ID" value="NC_013947.1"/>
</dbReference>
<dbReference type="Pfam" id="PF00144">
    <property type="entry name" value="Beta-lactamase"/>
    <property type="match status" value="1"/>
</dbReference>
<dbReference type="eggNOG" id="COG1680">
    <property type="taxonomic scope" value="Bacteria"/>
</dbReference>
<reference evidence="3 4" key="1">
    <citation type="journal article" date="2009" name="Stand. Genomic Sci.">
        <title>Complete genome sequence of Stackebrandtia nassauensis type strain (LLR-40K-21).</title>
        <authorList>
            <person name="Munk C."/>
            <person name="Lapidus A."/>
            <person name="Copeland A."/>
            <person name="Jando M."/>
            <person name="Mayilraj S."/>
            <person name="Glavina Del Rio T."/>
            <person name="Nolan M."/>
            <person name="Chen F."/>
            <person name="Lucas S."/>
            <person name="Tice H."/>
            <person name="Cheng J.F."/>
            <person name="Han C."/>
            <person name="Detter J.C."/>
            <person name="Bruce D."/>
            <person name="Goodwin L."/>
            <person name="Chain P."/>
            <person name="Pitluck S."/>
            <person name="Goker M."/>
            <person name="Ovchinikova G."/>
            <person name="Pati A."/>
            <person name="Ivanova N."/>
            <person name="Mavromatis K."/>
            <person name="Chen A."/>
            <person name="Palaniappan K."/>
            <person name="Land M."/>
            <person name="Hauser L."/>
            <person name="Chang Y.J."/>
            <person name="Jeffries C.D."/>
            <person name="Bristow J."/>
            <person name="Eisen J.A."/>
            <person name="Markowitz V."/>
            <person name="Hugenholtz P."/>
            <person name="Kyrpides N.C."/>
            <person name="Klenk H.P."/>
        </authorList>
    </citation>
    <scope>NUCLEOTIDE SEQUENCE [LARGE SCALE GENOMIC DNA]</scope>
    <source>
        <strain evidence="4">DSM 44728 / CIP 108903 / NRRL B-16338 / NBRC 102104 / LLR-40K-21</strain>
    </source>
</reference>
<organism evidence="3 4">
    <name type="scientific">Stackebrandtia nassauensis (strain DSM 44728 / CIP 108903 / NRRL B-16338 / NBRC 102104 / LLR-40K-21)</name>
    <dbReference type="NCBI Taxonomy" id="446470"/>
    <lineage>
        <taxon>Bacteria</taxon>
        <taxon>Bacillati</taxon>
        <taxon>Actinomycetota</taxon>
        <taxon>Actinomycetes</taxon>
        <taxon>Glycomycetales</taxon>
        <taxon>Glycomycetaceae</taxon>
        <taxon>Stackebrandtia</taxon>
    </lineage>
</organism>
<dbReference type="PANTHER" id="PTHR43283">
    <property type="entry name" value="BETA-LACTAMASE-RELATED"/>
    <property type="match status" value="1"/>
</dbReference>
<dbReference type="Gene3D" id="3.40.710.10">
    <property type="entry name" value="DD-peptidase/beta-lactamase superfamily"/>
    <property type="match status" value="1"/>
</dbReference>
<feature type="signal peptide" evidence="1">
    <location>
        <begin position="1"/>
        <end position="26"/>
    </location>
</feature>
<sequence>MSNTSSSPAPLSRRAALGLVGGGALAASGLATVAMPSRATAAGNEKLPPDTLPGGAYDRFVRKLAEADKFSGTILLTYRGEKVLSRSYGLADREKSVPNRANTIFALASASKPFTGLAIVQLAEQGKLSFHDTVGTYLDGFADDIAKTVTIHHLLLHTSGLDVPLDDEEFLENHHKWDSAAEVMSETMRIIKKHPLAFTPGTRNQYSNAGYSTLGAVVEAVSGKSFGDYVKEHIFEPAGMRRSAYYTRPQWMKSARFAHPYWLDASGERRDALTSDPVLGGVPNAGRSFIGGGGGNGFSTAPDLVRFAEALDDGTLLGPAFREVYWSGKYPLAPRSRSSETDVRQAFQAYGAPAGVIGGCRMFGHGGGAAGEATHWNIYRDRDWVGVILCNYGPIGPNEYTPIPEMLERERQAILG</sequence>
<keyword evidence="1" id="KW-0732">Signal</keyword>
<protein>
    <submittedName>
        <fullName evidence="3">Beta-lactamase</fullName>
    </submittedName>
</protein>
<dbReference type="PANTHER" id="PTHR43283:SF3">
    <property type="entry name" value="BETA-LACTAMASE FAMILY PROTEIN (AFU_ORTHOLOGUE AFUA_5G07500)"/>
    <property type="match status" value="1"/>
</dbReference>
<accession>D3Q3A7</accession>
<evidence type="ECO:0000313" key="4">
    <source>
        <dbReference type="Proteomes" id="UP000000844"/>
    </source>
</evidence>
<proteinExistence type="predicted"/>
<dbReference type="InterPro" id="IPR012338">
    <property type="entry name" value="Beta-lactam/transpept-like"/>
</dbReference>
<dbReference type="STRING" id="446470.Snas_2259"/>
<gene>
    <name evidence="3" type="ordered locus">Snas_2259</name>
</gene>
<dbReference type="InterPro" id="IPR050789">
    <property type="entry name" value="Diverse_Enzym_Activities"/>
</dbReference>
<keyword evidence="4" id="KW-1185">Reference proteome</keyword>
<dbReference type="EMBL" id="CP001778">
    <property type="protein sequence ID" value="ADD41948.1"/>
    <property type="molecule type" value="Genomic_DNA"/>
</dbReference>
<evidence type="ECO:0000313" key="3">
    <source>
        <dbReference type="EMBL" id="ADD41948.1"/>
    </source>
</evidence>
<name>D3Q3A7_STANL</name>
<dbReference type="SUPFAM" id="SSF56601">
    <property type="entry name" value="beta-lactamase/transpeptidase-like"/>
    <property type="match status" value="1"/>
</dbReference>
<evidence type="ECO:0000259" key="2">
    <source>
        <dbReference type="Pfam" id="PF00144"/>
    </source>
</evidence>
<dbReference type="AlphaFoldDB" id="D3Q3A7"/>
<dbReference type="KEGG" id="sna:Snas_2259"/>
<feature type="chain" id="PRO_5038813217" evidence="1">
    <location>
        <begin position="27"/>
        <end position="416"/>
    </location>
</feature>
<dbReference type="PROSITE" id="PS51318">
    <property type="entry name" value="TAT"/>
    <property type="match status" value="1"/>
</dbReference>
<evidence type="ECO:0000256" key="1">
    <source>
        <dbReference type="SAM" id="SignalP"/>
    </source>
</evidence>
<dbReference type="HOGENOM" id="CLU_020027_0_3_11"/>
<dbReference type="InterPro" id="IPR006311">
    <property type="entry name" value="TAT_signal"/>
</dbReference>
<dbReference type="Proteomes" id="UP000000844">
    <property type="component" value="Chromosome"/>
</dbReference>
<dbReference type="InterPro" id="IPR001466">
    <property type="entry name" value="Beta-lactam-related"/>
</dbReference>
<feature type="domain" description="Beta-lactamase-related" evidence="2">
    <location>
        <begin position="58"/>
        <end position="394"/>
    </location>
</feature>